<feature type="region of interest" description="Disordered" evidence="1">
    <location>
        <begin position="1"/>
        <end position="58"/>
    </location>
</feature>
<name>A0ABS5VWF0_9BACT</name>
<dbReference type="Proteomes" id="UP000772618">
    <property type="component" value="Unassembled WGS sequence"/>
</dbReference>
<accession>A0ABS5VWF0</accession>
<evidence type="ECO:0000313" key="3">
    <source>
        <dbReference type="Proteomes" id="UP000772618"/>
    </source>
</evidence>
<comment type="caution">
    <text evidence="2">The sequence shown here is derived from an EMBL/GenBank/DDBJ whole genome shotgun (WGS) entry which is preliminary data.</text>
</comment>
<feature type="compositionally biased region" description="Basic and acidic residues" evidence="1">
    <location>
        <begin position="1"/>
        <end position="18"/>
    </location>
</feature>
<reference evidence="2 3" key="1">
    <citation type="submission" date="2021-05" db="EMBL/GenBank/DDBJ databases">
        <title>A Polyphasic approach of four new species of the genus Ohtaekwangia: Ohtaekwangia histidinii sp. nov., Ohtaekwangia cretensis sp. nov., Ohtaekwangia indiensis sp. nov., Ohtaekwangia reichenbachii sp. nov. from diverse environment.</title>
        <authorList>
            <person name="Octaviana S."/>
        </authorList>
    </citation>
    <scope>NUCLEOTIDE SEQUENCE [LARGE SCALE GENOMIC DNA]</scope>
    <source>
        <strain evidence="2 3">PWU20</strain>
    </source>
</reference>
<proteinExistence type="predicted"/>
<sequence>MRQKGDHPEKKDAQEIKAHQGQHHKGGPNGSSKTAKKHEKDESGGADHNTTKKQGNSI</sequence>
<dbReference type="EMBL" id="JAHESD010000048">
    <property type="protein sequence ID" value="MBT1705157.1"/>
    <property type="molecule type" value="Genomic_DNA"/>
</dbReference>
<gene>
    <name evidence="2" type="ORF">KK060_17825</name>
</gene>
<protein>
    <submittedName>
        <fullName evidence="2">Uncharacterized protein</fullName>
    </submittedName>
</protein>
<keyword evidence="3" id="KW-1185">Reference proteome</keyword>
<dbReference type="RefSeq" id="WP_254155112.1">
    <property type="nucleotide sequence ID" value="NZ_JAHESD010000048.1"/>
</dbReference>
<evidence type="ECO:0000313" key="2">
    <source>
        <dbReference type="EMBL" id="MBT1705157.1"/>
    </source>
</evidence>
<evidence type="ECO:0000256" key="1">
    <source>
        <dbReference type="SAM" id="MobiDB-lite"/>
    </source>
</evidence>
<organism evidence="2 3">
    <name type="scientific">Chryseosolibacter indicus</name>
    <dbReference type="NCBI Taxonomy" id="2782351"/>
    <lineage>
        <taxon>Bacteria</taxon>
        <taxon>Pseudomonadati</taxon>
        <taxon>Bacteroidota</taxon>
        <taxon>Cytophagia</taxon>
        <taxon>Cytophagales</taxon>
        <taxon>Chryseotaleaceae</taxon>
        <taxon>Chryseosolibacter</taxon>
    </lineage>
</organism>